<dbReference type="Pfam" id="PF06612">
    <property type="entry name" value="DUF1146"/>
    <property type="match status" value="1"/>
</dbReference>
<organism evidence="2 3">
    <name type="scientific">Leuconostoc holzapfelii</name>
    <dbReference type="NCBI Taxonomy" id="434464"/>
    <lineage>
        <taxon>Bacteria</taxon>
        <taxon>Bacillati</taxon>
        <taxon>Bacillota</taxon>
        <taxon>Bacilli</taxon>
        <taxon>Lactobacillales</taxon>
        <taxon>Lactobacillaceae</taxon>
        <taxon>Leuconostoc</taxon>
    </lineage>
</organism>
<name>A0A846ZHZ1_9LACO</name>
<dbReference type="RefSeq" id="WP_168676505.1">
    <property type="nucleotide sequence ID" value="NZ_BPKV01000005.1"/>
</dbReference>
<evidence type="ECO:0000313" key="2">
    <source>
        <dbReference type="EMBL" id="NKZ18353.1"/>
    </source>
</evidence>
<sequence>MNPIVMLSLNVLAMYFVFWTIKPINFAKFMPYTPKQAAFLKIILAVGLGYLVASFFISITNWVLAIPGTVFGK</sequence>
<proteinExistence type="predicted"/>
<keyword evidence="1" id="KW-1133">Transmembrane helix</keyword>
<reference evidence="2 3" key="1">
    <citation type="submission" date="2020-04" db="EMBL/GenBank/DDBJ databases">
        <title>MicrobeNet Type strains.</title>
        <authorList>
            <person name="Nicholson A.C."/>
        </authorList>
    </citation>
    <scope>NUCLEOTIDE SEQUENCE [LARGE SCALE GENOMIC DNA]</scope>
    <source>
        <strain evidence="2 3">CCUG 54536</strain>
    </source>
</reference>
<feature type="transmembrane region" description="Helical" evidence="1">
    <location>
        <begin position="6"/>
        <end position="26"/>
    </location>
</feature>
<comment type="caution">
    <text evidence="2">The sequence shown here is derived from an EMBL/GenBank/DDBJ whole genome shotgun (WGS) entry which is preliminary data.</text>
</comment>
<evidence type="ECO:0000256" key="1">
    <source>
        <dbReference type="SAM" id="Phobius"/>
    </source>
</evidence>
<dbReference type="Proteomes" id="UP000590460">
    <property type="component" value="Unassembled WGS sequence"/>
</dbReference>
<protein>
    <submittedName>
        <fullName evidence="2">DUF1146 domain-containing protein</fullName>
    </submittedName>
</protein>
<evidence type="ECO:0000313" key="3">
    <source>
        <dbReference type="Proteomes" id="UP000590460"/>
    </source>
</evidence>
<dbReference type="InterPro" id="IPR009526">
    <property type="entry name" value="DUF1146"/>
</dbReference>
<gene>
    <name evidence="2" type="ORF">HF966_04080</name>
</gene>
<keyword evidence="1" id="KW-0812">Transmembrane</keyword>
<dbReference type="EMBL" id="JAAXPO010000004">
    <property type="protein sequence ID" value="NKZ18353.1"/>
    <property type="molecule type" value="Genomic_DNA"/>
</dbReference>
<dbReference type="AlphaFoldDB" id="A0A846ZHZ1"/>
<accession>A0A846ZHZ1</accession>
<feature type="transmembrane region" description="Helical" evidence="1">
    <location>
        <begin position="38"/>
        <end position="64"/>
    </location>
</feature>
<keyword evidence="1" id="KW-0472">Membrane</keyword>